<gene>
    <name evidence="2" type="ORF">PHYPA_007422</name>
</gene>
<dbReference type="Gramene" id="Pp3c5_8770V3.2">
    <property type="protein sequence ID" value="PAC:32952622.CDS.1"/>
    <property type="gene ID" value="Pp3c5_8770"/>
</dbReference>
<dbReference type="Proteomes" id="UP000006727">
    <property type="component" value="Chromosome 5"/>
</dbReference>
<name>A0A2K1KIZ2_PHYPA</name>
<evidence type="ECO:0000256" key="1">
    <source>
        <dbReference type="SAM" id="Phobius"/>
    </source>
</evidence>
<reference evidence="3" key="3">
    <citation type="submission" date="2020-12" db="UniProtKB">
        <authorList>
            <consortium name="EnsemblPlants"/>
        </authorList>
    </citation>
    <scope>IDENTIFICATION</scope>
</reference>
<evidence type="ECO:0000313" key="3">
    <source>
        <dbReference type="EnsemblPlants" id="PAC:32952621.CDS.1"/>
    </source>
</evidence>
<dbReference type="EnsemblPlants" id="Pp3c5_8770V3.1">
    <property type="protein sequence ID" value="PAC:32952621.CDS.1"/>
    <property type="gene ID" value="Pp3c5_8770"/>
</dbReference>
<keyword evidence="4" id="KW-1185">Reference proteome</keyword>
<reference evidence="2 4" key="1">
    <citation type="journal article" date="2008" name="Science">
        <title>The Physcomitrella genome reveals evolutionary insights into the conquest of land by plants.</title>
        <authorList>
            <person name="Rensing S."/>
            <person name="Lang D."/>
            <person name="Zimmer A."/>
            <person name="Terry A."/>
            <person name="Salamov A."/>
            <person name="Shapiro H."/>
            <person name="Nishiyama T."/>
            <person name="Perroud P.-F."/>
            <person name="Lindquist E."/>
            <person name="Kamisugi Y."/>
            <person name="Tanahashi T."/>
            <person name="Sakakibara K."/>
            <person name="Fujita T."/>
            <person name="Oishi K."/>
            <person name="Shin-I T."/>
            <person name="Kuroki Y."/>
            <person name="Toyoda A."/>
            <person name="Suzuki Y."/>
            <person name="Hashimoto A."/>
            <person name="Yamaguchi K."/>
            <person name="Sugano A."/>
            <person name="Kohara Y."/>
            <person name="Fujiyama A."/>
            <person name="Anterola A."/>
            <person name="Aoki S."/>
            <person name="Ashton N."/>
            <person name="Barbazuk W.B."/>
            <person name="Barker E."/>
            <person name="Bennetzen J."/>
            <person name="Bezanilla M."/>
            <person name="Blankenship R."/>
            <person name="Cho S.H."/>
            <person name="Dutcher S."/>
            <person name="Estelle M."/>
            <person name="Fawcett J.A."/>
            <person name="Gundlach H."/>
            <person name="Hanada K."/>
            <person name="Heyl A."/>
            <person name="Hicks K.A."/>
            <person name="Hugh J."/>
            <person name="Lohr M."/>
            <person name="Mayer K."/>
            <person name="Melkozernov A."/>
            <person name="Murata T."/>
            <person name="Nelson D."/>
            <person name="Pils B."/>
            <person name="Prigge M."/>
            <person name="Reiss B."/>
            <person name="Renner T."/>
            <person name="Rombauts S."/>
            <person name="Rushton P."/>
            <person name="Sanderfoot A."/>
            <person name="Schween G."/>
            <person name="Shiu S.-H."/>
            <person name="Stueber K."/>
            <person name="Theodoulou F.L."/>
            <person name="Tu H."/>
            <person name="Van de Peer Y."/>
            <person name="Verrier P.J."/>
            <person name="Waters E."/>
            <person name="Wood A."/>
            <person name="Yang L."/>
            <person name="Cove D."/>
            <person name="Cuming A."/>
            <person name="Hasebe M."/>
            <person name="Lucas S."/>
            <person name="Mishler D.B."/>
            <person name="Reski R."/>
            <person name="Grigoriev I."/>
            <person name="Quatrano R.S."/>
            <person name="Boore J.L."/>
        </authorList>
    </citation>
    <scope>NUCLEOTIDE SEQUENCE [LARGE SCALE GENOMIC DNA]</scope>
    <source>
        <strain evidence="3 4">cv. Gransden 2004</strain>
    </source>
</reference>
<feature type="transmembrane region" description="Helical" evidence="1">
    <location>
        <begin position="24"/>
        <end position="46"/>
    </location>
</feature>
<evidence type="ECO:0000313" key="2">
    <source>
        <dbReference type="EMBL" id="PNR53747.1"/>
    </source>
</evidence>
<organism evidence="2">
    <name type="scientific">Physcomitrium patens</name>
    <name type="common">Spreading-leaved earth moss</name>
    <name type="synonym">Physcomitrella patens</name>
    <dbReference type="NCBI Taxonomy" id="3218"/>
    <lineage>
        <taxon>Eukaryota</taxon>
        <taxon>Viridiplantae</taxon>
        <taxon>Streptophyta</taxon>
        <taxon>Embryophyta</taxon>
        <taxon>Bryophyta</taxon>
        <taxon>Bryophytina</taxon>
        <taxon>Bryopsida</taxon>
        <taxon>Funariidae</taxon>
        <taxon>Funariales</taxon>
        <taxon>Funariaceae</taxon>
        <taxon>Physcomitrium</taxon>
    </lineage>
</organism>
<proteinExistence type="predicted"/>
<keyword evidence="1" id="KW-0812">Transmembrane</keyword>
<dbReference type="Gramene" id="Pp3c5_8770V3.1">
    <property type="protein sequence ID" value="PAC:32952621.CDS.1"/>
    <property type="gene ID" value="Pp3c5_8770"/>
</dbReference>
<dbReference type="InParanoid" id="A0A2K1KIZ2"/>
<dbReference type="EMBL" id="ABEU02000005">
    <property type="protein sequence ID" value="PNR53747.1"/>
    <property type="molecule type" value="Genomic_DNA"/>
</dbReference>
<dbReference type="EnsemblPlants" id="Pp3c5_8770V3.2">
    <property type="protein sequence ID" value="PAC:32952622.CDS.1"/>
    <property type="gene ID" value="Pp3c5_8770"/>
</dbReference>
<accession>A0A2K1KIZ2</accession>
<keyword evidence="1" id="KW-1133">Transmembrane helix</keyword>
<dbReference type="AlphaFoldDB" id="A0A2K1KIZ2"/>
<keyword evidence="1" id="KW-0472">Membrane</keyword>
<reference evidence="2 4" key="2">
    <citation type="journal article" date="2018" name="Plant J.">
        <title>The Physcomitrella patens chromosome-scale assembly reveals moss genome structure and evolution.</title>
        <authorList>
            <person name="Lang D."/>
            <person name="Ullrich K.K."/>
            <person name="Murat F."/>
            <person name="Fuchs J."/>
            <person name="Jenkins J."/>
            <person name="Haas F.B."/>
            <person name="Piednoel M."/>
            <person name="Gundlach H."/>
            <person name="Van Bel M."/>
            <person name="Meyberg R."/>
            <person name="Vives C."/>
            <person name="Morata J."/>
            <person name="Symeonidi A."/>
            <person name="Hiss M."/>
            <person name="Muchero W."/>
            <person name="Kamisugi Y."/>
            <person name="Saleh O."/>
            <person name="Blanc G."/>
            <person name="Decker E.L."/>
            <person name="van Gessel N."/>
            <person name="Grimwood J."/>
            <person name="Hayes R.D."/>
            <person name="Graham S.W."/>
            <person name="Gunter L.E."/>
            <person name="McDaniel S.F."/>
            <person name="Hoernstein S.N.W."/>
            <person name="Larsson A."/>
            <person name="Li F.W."/>
            <person name="Perroud P.F."/>
            <person name="Phillips J."/>
            <person name="Ranjan P."/>
            <person name="Rokshar D.S."/>
            <person name="Rothfels C.J."/>
            <person name="Schneider L."/>
            <person name="Shu S."/>
            <person name="Stevenson D.W."/>
            <person name="Thummler F."/>
            <person name="Tillich M."/>
            <person name="Villarreal Aguilar J.C."/>
            <person name="Widiez T."/>
            <person name="Wong G.K."/>
            <person name="Wymore A."/>
            <person name="Zhang Y."/>
            <person name="Zimmer A.D."/>
            <person name="Quatrano R.S."/>
            <person name="Mayer K.F.X."/>
            <person name="Goodstein D."/>
            <person name="Casacuberta J.M."/>
            <person name="Vandepoele K."/>
            <person name="Reski R."/>
            <person name="Cuming A.C."/>
            <person name="Tuskan G.A."/>
            <person name="Maumus F."/>
            <person name="Salse J."/>
            <person name="Schmutz J."/>
            <person name="Rensing S.A."/>
        </authorList>
    </citation>
    <scope>NUCLEOTIDE SEQUENCE [LARGE SCALE GENOMIC DNA]</scope>
    <source>
        <strain evidence="3 4">cv. Gransden 2004</strain>
    </source>
</reference>
<sequence length="53" mass="5965">MHYSLLDTTNCRAHRIEHYLGSKVAGHACFLETIVVFLLIAVTHSFQFSIVSS</sequence>
<evidence type="ECO:0000313" key="4">
    <source>
        <dbReference type="Proteomes" id="UP000006727"/>
    </source>
</evidence>
<protein>
    <submittedName>
        <fullName evidence="2 3">Uncharacterized protein</fullName>
    </submittedName>
</protein>